<evidence type="ECO:0000313" key="7">
    <source>
        <dbReference type="Proteomes" id="UP001479436"/>
    </source>
</evidence>
<keyword evidence="1" id="KW-0880">Kelch repeat</keyword>
<feature type="region of interest" description="Disordered" evidence="3">
    <location>
        <begin position="1"/>
        <end position="51"/>
    </location>
</feature>
<organism evidence="6 7">
    <name type="scientific">Basidiobolus ranarum</name>
    <dbReference type="NCBI Taxonomy" id="34480"/>
    <lineage>
        <taxon>Eukaryota</taxon>
        <taxon>Fungi</taxon>
        <taxon>Fungi incertae sedis</taxon>
        <taxon>Zoopagomycota</taxon>
        <taxon>Entomophthoromycotina</taxon>
        <taxon>Basidiobolomycetes</taxon>
        <taxon>Basidiobolales</taxon>
        <taxon>Basidiobolaceae</taxon>
        <taxon>Basidiobolus</taxon>
    </lineage>
</organism>
<accession>A0ABR2WUK9</accession>
<dbReference type="EMBL" id="JASJQH010000305">
    <property type="protein sequence ID" value="KAK9765181.1"/>
    <property type="molecule type" value="Genomic_DNA"/>
</dbReference>
<dbReference type="SUPFAM" id="SSF117281">
    <property type="entry name" value="Kelch motif"/>
    <property type="match status" value="1"/>
</dbReference>
<evidence type="ECO:0000259" key="5">
    <source>
        <dbReference type="Pfam" id="PF24981"/>
    </source>
</evidence>
<reference evidence="6 7" key="1">
    <citation type="submission" date="2023-04" db="EMBL/GenBank/DDBJ databases">
        <title>Genome of Basidiobolus ranarum AG-B5.</title>
        <authorList>
            <person name="Stajich J.E."/>
            <person name="Carter-House D."/>
            <person name="Gryganskyi A."/>
        </authorList>
    </citation>
    <scope>NUCLEOTIDE SEQUENCE [LARGE SCALE GENOMIC DNA]</scope>
    <source>
        <strain evidence="6 7">AG-B5</strain>
    </source>
</reference>
<gene>
    <name evidence="6" type="ORF">K7432_006694</name>
</gene>
<feature type="domain" description="Attractin/MKLN-like beta-propeller" evidence="5">
    <location>
        <begin position="390"/>
        <end position="635"/>
    </location>
</feature>
<dbReference type="InterPro" id="IPR008979">
    <property type="entry name" value="Galactose-bd-like_sf"/>
</dbReference>
<protein>
    <recommendedName>
        <fullName evidence="8">LisH domain-containing protein</fullName>
    </recommendedName>
</protein>
<dbReference type="Gene3D" id="2.60.120.260">
    <property type="entry name" value="Galactose-binding domain-like"/>
    <property type="match status" value="1"/>
</dbReference>
<dbReference type="InterPro" id="IPR010565">
    <property type="entry name" value="Muskelin_N"/>
</dbReference>
<evidence type="ECO:0000313" key="6">
    <source>
        <dbReference type="EMBL" id="KAK9765181.1"/>
    </source>
</evidence>
<dbReference type="InterPro" id="IPR052456">
    <property type="entry name" value="CTLH_complex_component"/>
</dbReference>
<dbReference type="PANTHER" id="PTHR15526">
    <property type="entry name" value="MUSKELIN"/>
    <property type="match status" value="1"/>
</dbReference>
<dbReference type="PANTHER" id="PTHR15526:SF5">
    <property type="entry name" value="MUSKELIN"/>
    <property type="match status" value="1"/>
</dbReference>
<evidence type="ECO:0000259" key="4">
    <source>
        <dbReference type="Pfam" id="PF06588"/>
    </source>
</evidence>
<evidence type="ECO:0000256" key="1">
    <source>
        <dbReference type="ARBA" id="ARBA00022441"/>
    </source>
</evidence>
<dbReference type="Pfam" id="PF06588">
    <property type="entry name" value="Muskelin_N"/>
    <property type="match status" value="1"/>
</dbReference>
<feature type="compositionally biased region" description="Polar residues" evidence="3">
    <location>
        <begin position="26"/>
        <end position="47"/>
    </location>
</feature>
<dbReference type="InterPro" id="IPR015915">
    <property type="entry name" value="Kelch-typ_b-propeller"/>
</dbReference>
<comment type="caution">
    <text evidence="6">The sequence shown here is derived from an EMBL/GenBank/DDBJ whole genome shotgun (WGS) entry which is preliminary data.</text>
</comment>
<dbReference type="Gene3D" id="2.120.10.80">
    <property type="entry name" value="Kelch-type beta propeller"/>
    <property type="match status" value="2"/>
</dbReference>
<dbReference type="InterPro" id="IPR006652">
    <property type="entry name" value="Kelch_1"/>
</dbReference>
<keyword evidence="7" id="KW-1185">Reference proteome</keyword>
<proteinExistence type="predicted"/>
<dbReference type="SUPFAM" id="SSF49785">
    <property type="entry name" value="Galactose-binding domain-like"/>
    <property type="match status" value="1"/>
</dbReference>
<dbReference type="InterPro" id="IPR056737">
    <property type="entry name" value="Beta-prop_ATRN-MKLN-like"/>
</dbReference>
<sequence>MSHLEHSTPNHSPDNDPLGTLGPDLTMQSFNKQSRASPSSKTESHTLNIGRAKTEKLKYDIEAWSSHSASYHPKNIMVDNPQEQSSRWSSGSNTQTQFITLKLEKLSVVHSITFGKYHKVHVCNLKEFKVFGGMSPNNMIELLHSGLKNDNEPETFPLKHKTNNLVFPCQYLKIMPLLAWGTNFNYSIWYVELRGICDTPLVEKTYTEYINYREQEAVRLCLKYFRQRNHQEAFTALQNTTGLLLEDPMLTNLHTNLVLDGNFEVAEKVINQAAKNNLFDDYISQCEYKPIWKRVIGTNKDGISPCVRGGHQMCIDVQRGKIYLIGGWDGFKDLGDLWVFDIGERTWTLLSDDTSKDGGPGPRSCHKICFDDTDGDIYVLGRYVDIETRANSNLESDFYRYNVTEGKWSCLSRNTKSEEGPDLIYDQQMCVDNESRTMYVFGGRNVHPDPNHQSYSGLYTYHIPTNSWKLVRSDKQRADQFTHLKSRNGHSMLFDPKERQLYIFAGQRNKDYLSDFYVYDVDADIIHEKSKDYWKQGGLDAGFTQRATLDVDLREFYVLSGLMKERVTAQDTVKNSFWVYHLKTERWQRVYQNENVDPNYWNRMSDIEPCPRFAHQLVYDSKNKVHYLFGGNPGFHGNLTQRLDDFWELYLLRPKASDVLRRATFFIRKQRFKEMCKSGPSISALDYLQHQVSEVVNHFDSEESTEFRTLTTSLFGQEEVDEVDKDEVIERDETNEVNEGDERHQERTELYETLLEYFPDEMKQPKGNLVDLVPMK</sequence>
<dbReference type="PROSITE" id="PS50896">
    <property type="entry name" value="LISH"/>
    <property type="match status" value="1"/>
</dbReference>
<dbReference type="Pfam" id="PF01344">
    <property type="entry name" value="Kelch_1"/>
    <property type="match status" value="1"/>
</dbReference>
<evidence type="ECO:0000256" key="3">
    <source>
        <dbReference type="SAM" id="MobiDB-lite"/>
    </source>
</evidence>
<feature type="domain" description="Muskelin N-terminal" evidence="4">
    <location>
        <begin position="54"/>
        <end position="248"/>
    </location>
</feature>
<name>A0ABR2WUK9_9FUNG</name>
<dbReference type="Proteomes" id="UP001479436">
    <property type="component" value="Unassembled WGS sequence"/>
</dbReference>
<dbReference type="InterPro" id="IPR006594">
    <property type="entry name" value="LisH"/>
</dbReference>
<evidence type="ECO:0000256" key="2">
    <source>
        <dbReference type="ARBA" id="ARBA00022737"/>
    </source>
</evidence>
<evidence type="ECO:0008006" key="8">
    <source>
        <dbReference type="Google" id="ProtNLM"/>
    </source>
</evidence>
<keyword evidence="2" id="KW-0677">Repeat</keyword>
<dbReference type="Pfam" id="PF24981">
    <property type="entry name" value="Beta-prop_ATRN-LZTR1"/>
    <property type="match status" value="1"/>
</dbReference>